<comment type="caution">
    <text evidence="2">The sequence shown here is derived from an EMBL/GenBank/DDBJ whole genome shotgun (WGS) entry which is preliminary data.</text>
</comment>
<dbReference type="Proteomes" id="UP000253628">
    <property type="component" value="Unassembled WGS sequence"/>
</dbReference>
<dbReference type="InterPro" id="IPR000792">
    <property type="entry name" value="Tscrpt_reg_LuxR_C"/>
</dbReference>
<dbReference type="PANTHER" id="PTHR45566:SF1">
    <property type="entry name" value="HTH-TYPE TRANSCRIPTIONAL REGULATOR YHJB-RELATED"/>
    <property type="match status" value="1"/>
</dbReference>
<evidence type="ECO:0000313" key="3">
    <source>
        <dbReference type="Proteomes" id="UP000253628"/>
    </source>
</evidence>
<dbReference type="SMART" id="SM00421">
    <property type="entry name" value="HTH_LUXR"/>
    <property type="match status" value="1"/>
</dbReference>
<gene>
    <name evidence="2" type="ORF">DFR37_103259</name>
</gene>
<dbReference type="OrthoDB" id="8967153at2"/>
<evidence type="ECO:0000313" key="2">
    <source>
        <dbReference type="EMBL" id="RBP40916.1"/>
    </source>
</evidence>
<dbReference type="SUPFAM" id="SSF46894">
    <property type="entry name" value="C-terminal effector domain of the bipartite response regulators"/>
    <property type="match status" value="1"/>
</dbReference>
<evidence type="ECO:0000259" key="1">
    <source>
        <dbReference type="PROSITE" id="PS50043"/>
    </source>
</evidence>
<dbReference type="InterPro" id="IPR051015">
    <property type="entry name" value="EvgA-like"/>
</dbReference>
<feature type="domain" description="HTH luxR-type" evidence="1">
    <location>
        <begin position="166"/>
        <end position="231"/>
    </location>
</feature>
<reference evidence="2 3" key="1">
    <citation type="submission" date="2018-06" db="EMBL/GenBank/DDBJ databases">
        <title>Genomic Encyclopedia of Type Strains, Phase IV (KMG-IV): sequencing the most valuable type-strain genomes for metagenomic binning, comparative biology and taxonomic classification.</title>
        <authorList>
            <person name="Goeker M."/>
        </authorList>
    </citation>
    <scope>NUCLEOTIDE SEQUENCE [LARGE SCALE GENOMIC DNA]</scope>
    <source>
        <strain evidence="2 3">DSM 25520</strain>
    </source>
</reference>
<dbReference type="AlphaFoldDB" id="A0A366HEJ6"/>
<dbReference type="RefSeq" id="WP_113932674.1">
    <property type="nucleotide sequence ID" value="NZ_JACCEU010000004.1"/>
</dbReference>
<proteinExistence type="predicted"/>
<dbReference type="PANTHER" id="PTHR45566">
    <property type="entry name" value="HTH-TYPE TRANSCRIPTIONAL REGULATOR YHJB-RELATED"/>
    <property type="match status" value="1"/>
</dbReference>
<sequence>MVYIVIVEPHPLLRLGLSTLMTGITPADRITAQDYHDLYQSPPHANRMDIALLAAHPDERINILIQAVRRAHAPKRVVLLSDTSSPPPSWINLPGLVAGYISKASGAETILSSIRSVVSYKNSSRLSVPPMLNAAHGSISPAIHPAPHSYGERDSDEELIQELDTNEAKMLGLSSRQYEVLVLLAQGHPVKLICRHLTISMATTKGHLEAIYQRLGAHNRSEAVFVALAQGAKLRMSNSPQSVISKSSVAPIAPCNEQTSLFPTFMQPLRASKRNAINE</sequence>
<dbReference type="CDD" id="cd06170">
    <property type="entry name" value="LuxR_C_like"/>
    <property type="match status" value="1"/>
</dbReference>
<accession>A0A366HEJ6</accession>
<dbReference type="PROSITE" id="PS50043">
    <property type="entry name" value="HTH_LUXR_2"/>
    <property type="match status" value="1"/>
</dbReference>
<dbReference type="PRINTS" id="PR00038">
    <property type="entry name" value="HTHLUXR"/>
</dbReference>
<name>A0A366HEJ6_9BURK</name>
<dbReference type="Gene3D" id="3.40.50.2300">
    <property type="match status" value="1"/>
</dbReference>
<organism evidence="2 3">
    <name type="scientific">Eoetvoesiella caeni</name>
    <dbReference type="NCBI Taxonomy" id="645616"/>
    <lineage>
        <taxon>Bacteria</taxon>
        <taxon>Pseudomonadati</taxon>
        <taxon>Pseudomonadota</taxon>
        <taxon>Betaproteobacteria</taxon>
        <taxon>Burkholderiales</taxon>
        <taxon>Alcaligenaceae</taxon>
        <taxon>Eoetvoesiella</taxon>
    </lineage>
</organism>
<protein>
    <submittedName>
        <fullName evidence="2">LuxR family two component transcriptional regulator</fullName>
    </submittedName>
</protein>
<dbReference type="GO" id="GO:0006355">
    <property type="term" value="P:regulation of DNA-templated transcription"/>
    <property type="evidence" value="ECO:0007669"/>
    <property type="project" value="InterPro"/>
</dbReference>
<dbReference type="GO" id="GO:0003677">
    <property type="term" value="F:DNA binding"/>
    <property type="evidence" value="ECO:0007669"/>
    <property type="project" value="InterPro"/>
</dbReference>
<dbReference type="Pfam" id="PF00196">
    <property type="entry name" value="GerE"/>
    <property type="match status" value="1"/>
</dbReference>
<dbReference type="InterPro" id="IPR016032">
    <property type="entry name" value="Sig_transdc_resp-reg_C-effctor"/>
</dbReference>
<keyword evidence="3" id="KW-1185">Reference proteome</keyword>
<dbReference type="EMBL" id="QNRQ01000003">
    <property type="protein sequence ID" value="RBP40916.1"/>
    <property type="molecule type" value="Genomic_DNA"/>
</dbReference>